<dbReference type="Gene3D" id="3.30.930.10">
    <property type="entry name" value="Bira Bifunctional Protein, Domain 2"/>
    <property type="match status" value="1"/>
</dbReference>
<feature type="binding site" evidence="4">
    <location>
        <position position="130"/>
    </location>
    <ligand>
        <name>L-histidine</name>
        <dbReference type="ChEBI" id="CHEBI:57595"/>
    </ligand>
</feature>
<dbReference type="GO" id="GO:0004821">
    <property type="term" value="F:histidine-tRNA ligase activity"/>
    <property type="evidence" value="ECO:0007669"/>
    <property type="project" value="UniProtKB-EC"/>
</dbReference>
<feature type="binding site" evidence="4">
    <location>
        <position position="134"/>
    </location>
    <ligand>
        <name>L-histidine</name>
        <dbReference type="ChEBI" id="CHEBI:57595"/>
    </ligand>
</feature>
<dbReference type="EMBL" id="HBIN01020684">
    <property type="protein sequence ID" value="CAE0445827.1"/>
    <property type="molecule type" value="Transcribed_RNA"/>
</dbReference>
<dbReference type="HAMAP" id="MF_00127">
    <property type="entry name" value="His_tRNA_synth"/>
    <property type="match status" value="1"/>
</dbReference>
<dbReference type="PANTHER" id="PTHR43707">
    <property type="entry name" value="HISTIDYL-TRNA SYNTHETASE"/>
    <property type="match status" value="1"/>
</dbReference>
<feature type="binding site" evidence="4">
    <location>
        <position position="116"/>
    </location>
    <ligand>
        <name>L-histidine</name>
        <dbReference type="ChEBI" id="CHEBI:57595"/>
    </ligand>
</feature>
<protein>
    <recommendedName>
        <fullName evidence="2">histidine--tRNA ligase</fullName>
        <ecNumber evidence="2">6.1.1.21</ecNumber>
    </recommendedName>
</protein>
<dbReference type="GO" id="GO:0005524">
    <property type="term" value="F:ATP binding"/>
    <property type="evidence" value="ECO:0007669"/>
    <property type="project" value="InterPro"/>
</dbReference>
<dbReference type="InterPro" id="IPR036621">
    <property type="entry name" value="Anticodon-bd_dom_sf"/>
</dbReference>
<evidence type="ECO:0000313" key="7">
    <source>
        <dbReference type="EMBL" id="CAE0445827.1"/>
    </source>
</evidence>
<evidence type="ECO:0000256" key="4">
    <source>
        <dbReference type="PIRSR" id="PIRSR001549-1"/>
    </source>
</evidence>
<dbReference type="SUPFAM" id="SSF55681">
    <property type="entry name" value="Class II aaRS and biotin synthetases"/>
    <property type="match status" value="1"/>
</dbReference>
<comment type="catalytic activity">
    <reaction evidence="3">
        <text>tRNA(His) + L-histidine + ATP = L-histidyl-tRNA(His) + AMP + diphosphate + H(+)</text>
        <dbReference type="Rhea" id="RHEA:17313"/>
        <dbReference type="Rhea" id="RHEA-COMP:9665"/>
        <dbReference type="Rhea" id="RHEA-COMP:9689"/>
        <dbReference type="ChEBI" id="CHEBI:15378"/>
        <dbReference type="ChEBI" id="CHEBI:30616"/>
        <dbReference type="ChEBI" id="CHEBI:33019"/>
        <dbReference type="ChEBI" id="CHEBI:57595"/>
        <dbReference type="ChEBI" id="CHEBI:78442"/>
        <dbReference type="ChEBI" id="CHEBI:78527"/>
        <dbReference type="ChEBI" id="CHEBI:456215"/>
        <dbReference type="EC" id="6.1.1.21"/>
    </reaction>
</comment>
<name>A0A7S3V1J5_9STRA</name>
<dbReference type="InterPro" id="IPR006195">
    <property type="entry name" value="aa-tRNA-synth_II"/>
</dbReference>
<feature type="binding site" evidence="4">
    <location>
        <begin position="287"/>
        <end position="288"/>
    </location>
    <ligand>
        <name>L-histidine</name>
        <dbReference type="ChEBI" id="CHEBI:57595"/>
    </ligand>
</feature>
<reference evidence="7" key="1">
    <citation type="submission" date="2021-01" db="EMBL/GenBank/DDBJ databases">
        <authorList>
            <person name="Corre E."/>
            <person name="Pelletier E."/>
            <person name="Niang G."/>
            <person name="Scheremetjew M."/>
            <person name="Finn R."/>
            <person name="Kale V."/>
            <person name="Holt S."/>
            <person name="Cochrane G."/>
            <person name="Meng A."/>
            <person name="Brown T."/>
            <person name="Cohen L."/>
        </authorList>
    </citation>
    <scope>NUCLEOTIDE SEQUENCE</scope>
    <source>
        <strain evidence="7">GSBS06</strain>
    </source>
</reference>
<accession>A0A7S3V1J5</accession>
<feature type="domain" description="Aminoacyl-transfer RNA synthetases class-II family profile" evidence="6">
    <location>
        <begin position="1"/>
        <end position="365"/>
    </location>
</feature>
<dbReference type="PANTHER" id="PTHR43707:SF1">
    <property type="entry name" value="HISTIDINE--TRNA LIGASE, MITOCHONDRIAL-RELATED"/>
    <property type="match status" value="1"/>
</dbReference>
<organism evidence="7">
    <name type="scientific">Aplanochytrium stocchinoi</name>
    <dbReference type="NCBI Taxonomy" id="215587"/>
    <lineage>
        <taxon>Eukaryota</taxon>
        <taxon>Sar</taxon>
        <taxon>Stramenopiles</taxon>
        <taxon>Bigyra</taxon>
        <taxon>Labyrinthulomycetes</taxon>
        <taxon>Thraustochytrida</taxon>
        <taxon>Thraustochytriidae</taxon>
        <taxon>Aplanochytrium</taxon>
    </lineage>
</organism>
<feature type="binding site" evidence="4">
    <location>
        <begin position="86"/>
        <end position="88"/>
    </location>
    <ligand>
        <name>L-histidine</name>
        <dbReference type="ChEBI" id="CHEBI:57595"/>
    </ligand>
</feature>
<sequence>MRVLRKVRGTVDLLPDACRVHNYIYAVGKQLAELYGYEEIKTPYLESKDTFVRTLGKSSDIVSKEMFEVSNSNAKKEKAAICLRPENTAGIMRAVLENGLQQKLPQRYFYQGPMFRYERPQRGRQRQFTQLGIESIGTFGISADAESIQLAAEFLKQLGFNLQFHAVESLETTLQSPTVELRLNTLGSAECREVYSNYLEEYLNEWMLQNPNNPLSFDTFSRIKEGRVLRVLDSKAPEDQACINGAPSVQDSLSTESRERFHALCELLQQLGISYILDNRLVRGLDYYNHTAFEFTVDNDQTQASRPIALLAGGRYDMLASTMNAKHPIPAIGWAAGVERLVIELDHHHMKTSLGNDPSPVFIVPLLSSPVHDKIVRLRVLECATLLRAAGISSIVSHNQNDRDASATKSKTKSRQSIIRKGIKEAEKAKAQIACFVGEEEAERGAGCASLKNLSNGELFSNLTSSELISKIQALQIG</sequence>
<dbReference type="Gene3D" id="3.40.50.800">
    <property type="entry name" value="Anticodon-binding domain"/>
    <property type="match status" value="1"/>
</dbReference>
<feature type="binding site" evidence="4">
    <location>
        <position position="283"/>
    </location>
    <ligand>
        <name>L-histidine</name>
        <dbReference type="ChEBI" id="CHEBI:57595"/>
    </ligand>
</feature>
<dbReference type="GO" id="GO:0006427">
    <property type="term" value="P:histidyl-tRNA aminoacylation"/>
    <property type="evidence" value="ECO:0007669"/>
    <property type="project" value="InterPro"/>
</dbReference>
<evidence type="ECO:0000256" key="3">
    <source>
        <dbReference type="ARBA" id="ARBA00047639"/>
    </source>
</evidence>
<dbReference type="PIRSF" id="PIRSF001549">
    <property type="entry name" value="His-tRNA_synth"/>
    <property type="match status" value="1"/>
</dbReference>
<evidence type="ECO:0000256" key="2">
    <source>
        <dbReference type="ARBA" id="ARBA00012815"/>
    </source>
</evidence>
<dbReference type="AlphaFoldDB" id="A0A7S3V1J5"/>
<evidence type="ECO:0000256" key="1">
    <source>
        <dbReference type="ARBA" id="ARBA00008226"/>
    </source>
</evidence>
<dbReference type="GO" id="GO:0005737">
    <property type="term" value="C:cytoplasm"/>
    <property type="evidence" value="ECO:0007669"/>
    <property type="project" value="InterPro"/>
</dbReference>
<dbReference type="NCBIfam" id="TIGR00442">
    <property type="entry name" value="hisS"/>
    <property type="match status" value="1"/>
</dbReference>
<dbReference type="InterPro" id="IPR004516">
    <property type="entry name" value="HisRS/HisZ"/>
</dbReference>
<proteinExistence type="inferred from homology"/>
<evidence type="ECO:0000256" key="5">
    <source>
        <dbReference type="SAM" id="MobiDB-lite"/>
    </source>
</evidence>
<dbReference type="CDD" id="cd00773">
    <property type="entry name" value="HisRS-like_core"/>
    <property type="match status" value="1"/>
</dbReference>
<dbReference type="InterPro" id="IPR045864">
    <property type="entry name" value="aa-tRNA-synth_II/BPL/LPL"/>
</dbReference>
<dbReference type="PROSITE" id="PS50862">
    <property type="entry name" value="AA_TRNA_LIGASE_II"/>
    <property type="match status" value="1"/>
</dbReference>
<evidence type="ECO:0000259" key="6">
    <source>
        <dbReference type="PROSITE" id="PS50862"/>
    </source>
</evidence>
<dbReference type="Pfam" id="PF13393">
    <property type="entry name" value="tRNA-synt_His"/>
    <property type="match status" value="1"/>
</dbReference>
<gene>
    <name evidence="7" type="ORF">ASTO00021_LOCUS15831</name>
</gene>
<comment type="similarity">
    <text evidence="1">Belongs to the class-II aminoacyl-tRNA synthetase family.</text>
</comment>
<dbReference type="InterPro" id="IPR015807">
    <property type="entry name" value="His-tRNA-ligase"/>
</dbReference>
<feature type="region of interest" description="Disordered" evidence="5">
    <location>
        <begin position="399"/>
        <end position="418"/>
    </location>
</feature>
<dbReference type="EC" id="6.1.1.21" evidence="2"/>
<dbReference type="InterPro" id="IPR041715">
    <property type="entry name" value="HisRS-like_core"/>
</dbReference>